<dbReference type="Pfam" id="PF25601">
    <property type="entry name" value="AAA_lid_14"/>
    <property type="match status" value="1"/>
</dbReference>
<proteinExistence type="predicted"/>
<dbReference type="InterPro" id="IPR009715">
    <property type="entry name" value="RtcR"/>
</dbReference>
<accession>A0A1S8CZA1</accession>
<dbReference type="AlphaFoldDB" id="A0A1S8CZA1"/>
<dbReference type="Pfam" id="PF06956">
    <property type="entry name" value="RtcR"/>
    <property type="match status" value="1"/>
</dbReference>
<evidence type="ECO:0000313" key="5">
    <source>
        <dbReference type="Proteomes" id="UP000192132"/>
    </source>
</evidence>
<dbReference type="NCBIfam" id="NF038308">
    <property type="entry name" value="RNA_repair_RtcR"/>
    <property type="match status" value="1"/>
</dbReference>
<dbReference type="GO" id="GO:0003700">
    <property type="term" value="F:DNA-binding transcription factor activity"/>
    <property type="evidence" value="ECO:0007669"/>
    <property type="project" value="InterPro"/>
</dbReference>
<dbReference type="PANTHER" id="PTHR32071:SF14">
    <property type="entry name" value="TRANSCRIPTIONAL REGULATORY PROTEIN RTCR"/>
    <property type="match status" value="1"/>
</dbReference>
<comment type="caution">
    <text evidence="4">The sequence shown here is derived from an EMBL/GenBank/DDBJ whole genome shotgun (WGS) entry which is preliminary data.</text>
</comment>
<dbReference type="PIRSF" id="PIRSF037354">
    <property type="entry name" value="Txn_actvtr_RtcR"/>
    <property type="match status" value="1"/>
</dbReference>
<dbReference type="PROSITE" id="PS50045">
    <property type="entry name" value="SIGMA54_INTERACT_4"/>
    <property type="match status" value="1"/>
</dbReference>
<feature type="domain" description="Sigma-54 factor interaction" evidence="3">
    <location>
        <begin position="184"/>
        <end position="422"/>
    </location>
</feature>
<dbReference type="Gene3D" id="3.40.50.300">
    <property type="entry name" value="P-loop containing nucleotide triphosphate hydrolases"/>
    <property type="match status" value="1"/>
</dbReference>
<dbReference type="PANTHER" id="PTHR32071">
    <property type="entry name" value="TRANSCRIPTIONAL REGULATORY PROTEIN"/>
    <property type="match status" value="1"/>
</dbReference>
<dbReference type="InterPro" id="IPR017183">
    <property type="entry name" value="Sigma54_dep_tscrpt_act_RtcR"/>
</dbReference>
<dbReference type="InterPro" id="IPR003593">
    <property type="entry name" value="AAA+_ATPase"/>
</dbReference>
<dbReference type="InterPro" id="IPR002078">
    <property type="entry name" value="Sigma_54_int"/>
</dbReference>
<dbReference type="InterPro" id="IPR027417">
    <property type="entry name" value="P-loop_NTPase"/>
</dbReference>
<evidence type="ECO:0000256" key="1">
    <source>
        <dbReference type="ARBA" id="ARBA00022741"/>
    </source>
</evidence>
<dbReference type="EMBL" id="MLCN01000003">
    <property type="protein sequence ID" value="ONG42142.1"/>
    <property type="molecule type" value="Genomic_DNA"/>
</dbReference>
<keyword evidence="5" id="KW-1185">Reference proteome</keyword>
<evidence type="ECO:0000256" key="2">
    <source>
        <dbReference type="ARBA" id="ARBA00022840"/>
    </source>
</evidence>
<sequence>MTHKKTVVIGFVGSTVDQGKKDDRWQRWRPTMSLLMHDDLVIDDLVLLHDHRAKSLVNFLKEDIAQISPQTQVGGVKINLRDPWDFADVYGALYDFVKNYPFDTENYHYLLHITTGTHVAQICWYLLIEAGYLPAKLIQSSPNEDKTAQGQYRIIDLDLSKYDALNQRFESEQNANWQQLKANIATHNAAFNQLIEQVELVATRSSAPILIMGATGVGKSQLAKQIYQLKKEKFHFSGRFVDVNCATLRGDSAMSALFGHVKGAFTGAASARQGLLKSADGGILFLDEIGELGADEQAMLLKALEDKIFFPVGSDKEIQADFQLIAGTNCDLREEVKAGRFREDLWARLNTWTFFLPALKDRSEDIAPNVQFELQRFATLHQRQLRFNREALDAYLKFAKSQEAAWQGNFRDLTASVTRMATLANGSRISLPDVMQEIERLKQLWKIETADHSLEENTLGKTHKLSTDTTLLERFLSTEQLSQIDPFDQIQLVGVIQVCQHSKTMAEAGRRLFAISREQRSTNNDSDRIKKYLARFGLSWEMLHPSGP</sequence>
<evidence type="ECO:0000259" key="3">
    <source>
        <dbReference type="PROSITE" id="PS50045"/>
    </source>
</evidence>
<name>A0A1S8CZA1_9GAMM</name>
<keyword evidence="1" id="KW-0547">Nucleotide-binding</keyword>
<dbReference type="GO" id="GO:0005524">
    <property type="term" value="F:ATP binding"/>
    <property type="evidence" value="ECO:0007669"/>
    <property type="project" value="UniProtKB-KW"/>
</dbReference>
<dbReference type="SUPFAM" id="SSF52540">
    <property type="entry name" value="P-loop containing nucleoside triphosphate hydrolases"/>
    <property type="match status" value="1"/>
</dbReference>
<dbReference type="RefSeq" id="WP_076876831.1">
    <property type="nucleotide sequence ID" value="NZ_MLCN01000003.1"/>
</dbReference>
<dbReference type="OrthoDB" id="9804019at2"/>
<evidence type="ECO:0000313" key="4">
    <source>
        <dbReference type="EMBL" id="ONG42142.1"/>
    </source>
</evidence>
<gene>
    <name evidence="4" type="ORF">BKE30_01175</name>
</gene>
<dbReference type="Pfam" id="PF00158">
    <property type="entry name" value="Sigma54_activat"/>
    <property type="match status" value="1"/>
</dbReference>
<dbReference type="CDD" id="cd00009">
    <property type="entry name" value="AAA"/>
    <property type="match status" value="1"/>
</dbReference>
<dbReference type="Gene3D" id="1.10.8.60">
    <property type="match status" value="1"/>
</dbReference>
<reference evidence="4 5" key="1">
    <citation type="submission" date="2016-10" db="EMBL/GenBank/DDBJ databases">
        <title>Draft Genome sequence of Alkanindiges sp. strain H1.</title>
        <authorList>
            <person name="Subhash Y."/>
            <person name="Lee S."/>
        </authorList>
    </citation>
    <scope>NUCLEOTIDE SEQUENCE [LARGE SCALE GENOMIC DNA]</scope>
    <source>
        <strain evidence="4 5">H1</strain>
    </source>
</reference>
<dbReference type="InterPro" id="IPR025943">
    <property type="entry name" value="Sigma_54_int_dom_ATP-bd_2"/>
</dbReference>
<organism evidence="4 5">
    <name type="scientific">Alkanindiges hydrocarboniclasticus</name>
    <dbReference type="NCBI Taxonomy" id="1907941"/>
    <lineage>
        <taxon>Bacteria</taxon>
        <taxon>Pseudomonadati</taxon>
        <taxon>Pseudomonadota</taxon>
        <taxon>Gammaproteobacteria</taxon>
        <taxon>Moraxellales</taxon>
        <taxon>Moraxellaceae</taxon>
        <taxon>Alkanindiges</taxon>
    </lineage>
</organism>
<dbReference type="SMART" id="SM00382">
    <property type="entry name" value="AAA"/>
    <property type="match status" value="1"/>
</dbReference>
<protein>
    <submittedName>
        <fullName evidence="4">Transcriptional regulator</fullName>
    </submittedName>
</protein>
<keyword evidence="2" id="KW-0067">ATP-binding</keyword>
<dbReference type="InterPro" id="IPR058031">
    <property type="entry name" value="AAA_lid_NorR"/>
</dbReference>
<dbReference type="STRING" id="1907941.BKE30_01175"/>
<dbReference type="Proteomes" id="UP000192132">
    <property type="component" value="Unassembled WGS sequence"/>
</dbReference>
<dbReference type="PROSITE" id="PS00676">
    <property type="entry name" value="SIGMA54_INTERACT_2"/>
    <property type="match status" value="1"/>
</dbReference>